<gene>
    <name evidence="1" type="ordered locus">Aazo_3803</name>
</gene>
<dbReference type="KEGG" id="naz:Aazo_3803"/>
<evidence type="ECO:0000313" key="1">
    <source>
        <dbReference type="EMBL" id="ADI65331.1"/>
    </source>
</evidence>
<dbReference type="AlphaFoldDB" id="D7E4B3"/>
<dbReference type="Proteomes" id="UP000001511">
    <property type="component" value="Chromosome"/>
</dbReference>
<proteinExistence type="predicted"/>
<sequence>MTPILADGLYLITYSILQVNEVQIYIPLEFPPFYLIIFVYDLKIVNISFRF</sequence>
<name>D7E4B3_NOSA0</name>
<evidence type="ECO:0000313" key="2">
    <source>
        <dbReference type="Proteomes" id="UP000001511"/>
    </source>
</evidence>
<keyword evidence="2" id="KW-1185">Reference proteome</keyword>
<protein>
    <submittedName>
        <fullName evidence="1">Uncharacterized protein</fullName>
    </submittedName>
</protein>
<accession>D7E4B3</accession>
<reference evidence="1 2" key="1">
    <citation type="journal article" date="2010" name="PLoS ONE">
        <title>Genome erosion in a nitrogen-fixing vertically transmitted endosymbiotic multicellular cyanobacterium.</title>
        <authorList>
            <person name="Ran L."/>
            <person name="Larsson J."/>
            <person name="Vigil-Stenman T."/>
            <person name="Nylander J.A."/>
            <person name="Ininbergs K."/>
            <person name="Zheng W.W."/>
            <person name="Lapidus A."/>
            <person name="Lowry S."/>
            <person name="Haselkorn R."/>
            <person name="Bergman B."/>
        </authorList>
    </citation>
    <scope>NUCLEOTIDE SEQUENCE [LARGE SCALE GENOMIC DNA]</scope>
    <source>
        <strain evidence="1 2">0708</strain>
    </source>
</reference>
<organism evidence="1 2">
    <name type="scientific">Nostoc azollae (strain 0708)</name>
    <name type="common">Anabaena azollae (strain 0708)</name>
    <dbReference type="NCBI Taxonomy" id="551115"/>
    <lineage>
        <taxon>Bacteria</taxon>
        <taxon>Bacillati</taxon>
        <taxon>Cyanobacteriota</taxon>
        <taxon>Cyanophyceae</taxon>
        <taxon>Nostocales</taxon>
        <taxon>Nostocaceae</taxon>
        <taxon>Trichormus</taxon>
    </lineage>
</organism>
<dbReference type="EMBL" id="CP002059">
    <property type="protein sequence ID" value="ADI65331.1"/>
    <property type="molecule type" value="Genomic_DNA"/>
</dbReference>
<dbReference type="HOGENOM" id="CLU_3101494_0_0_3"/>